<evidence type="ECO:0000313" key="3">
    <source>
        <dbReference type="EMBL" id="MBP3962398.1"/>
    </source>
</evidence>
<dbReference type="Pfam" id="PF00534">
    <property type="entry name" value="Glycos_transf_1"/>
    <property type="match status" value="1"/>
</dbReference>
<comment type="caution">
    <text evidence="3">The sequence shown here is derived from an EMBL/GenBank/DDBJ whole genome shotgun (WGS) entry which is preliminary data.</text>
</comment>
<name>A0ABS5CBB0_9BACL</name>
<dbReference type="EC" id="2.4.-.-" evidence="3"/>
<sequence length="364" mass="40679">MAVKKYLFVTSSLSSGGAERVVSILASGIAERGYDVHLILYERVKNEYPISDKVKIHLLPKNKGESRIKYFANKLAAMRRTIREVNPNVIIPFLPDQVNHFFIASRFMNIPFVATVRNNPFQYPDSRRKRTVGKIVALLSTGILLQTEEQAGFFPEFAKRKTLVVPNPVSNDLIDCHYPKRDSIREIATFGRLNSQKNQELLIEAFAMAYKANPSLTLSLYGAGEEADRLKDLVKKRGIEDVVTFRGRILNVAEALVSTDLFVLSSNYEGMPNALMEAMAVGLPCISTNCPTGPKDLINNMSDGILIERNNVNELAAAIHYCVSNPVFCNEAGKAAKKKMKEEYQVDIIIDKFIREINGIKGCS</sequence>
<proteinExistence type="predicted"/>
<keyword evidence="4" id="KW-1185">Reference proteome</keyword>
<dbReference type="EMBL" id="JAGKSP010000002">
    <property type="protein sequence ID" value="MBP3962398.1"/>
    <property type="molecule type" value="Genomic_DNA"/>
</dbReference>
<dbReference type="InterPro" id="IPR001296">
    <property type="entry name" value="Glyco_trans_1"/>
</dbReference>
<protein>
    <submittedName>
        <fullName evidence="3">Glycosyltransferase</fullName>
        <ecNumber evidence="3">2.4.-.-</ecNumber>
    </submittedName>
</protein>
<dbReference type="Gene3D" id="3.40.50.2000">
    <property type="entry name" value="Glycogen Phosphorylase B"/>
    <property type="match status" value="2"/>
</dbReference>
<dbReference type="SUPFAM" id="SSF53756">
    <property type="entry name" value="UDP-Glycosyltransferase/glycogen phosphorylase"/>
    <property type="match status" value="1"/>
</dbReference>
<feature type="domain" description="Glycosyltransferase subfamily 4-like N-terminal" evidence="2">
    <location>
        <begin position="16"/>
        <end position="169"/>
    </location>
</feature>
<dbReference type="RefSeq" id="WP_210656576.1">
    <property type="nucleotide sequence ID" value="NZ_JAGKSP010000002.1"/>
</dbReference>
<keyword evidence="3" id="KW-0808">Transferase</keyword>
<dbReference type="GO" id="GO:0016757">
    <property type="term" value="F:glycosyltransferase activity"/>
    <property type="evidence" value="ECO:0007669"/>
    <property type="project" value="UniProtKB-KW"/>
</dbReference>
<accession>A0ABS5CBB0</accession>
<dbReference type="PANTHER" id="PTHR12526">
    <property type="entry name" value="GLYCOSYLTRANSFERASE"/>
    <property type="match status" value="1"/>
</dbReference>
<dbReference type="Pfam" id="PF13439">
    <property type="entry name" value="Glyco_transf_4"/>
    <property type="match status" value="1"/>
</dbReference>
<gene>
    <name evidence="3" type="ORF">I8J30_06735</name>
</gene>
<evidence type="ECO:0000313" key="4">
    <source>
        <dbReference type="Proteomes" id="UP000673394"/>
    </source>
</evidence>
<reference evidence="3 4" key="1">
    <citation type="submission" date="2021-04" db="EMBL/GenBank/DDBJ databases">
        <title>Paenibacillus sp. DLE-14 whole genome sequence.</title>
        <authorList>
            <person name="Ham Y.J."/>
        </authorList>
    </citation>
    <scope>NUCLEOTIDE SEQUENCE [LARGE SCALE GENOMIC DNA]</scope>
    <source>
        <strain evidence="3 4">DLE-14</strain>
    </source>
</reference>
<keyword evidence="3" id="KW-0328">Glycosyltransferase</keyword>
<feature type="domain" description="Glycosyl transferase family 1" evidence="1">
    <location>
        <begin position="186"/>
        <end position="338"/>
    </location>
</feature>
<dbReference type="InterPro" id="IPR028098">
    <property type="entry name" value="Glyco_trans_4-like_N"/>
</dbReference>
<evidence type="ECO:0000259" key="1">
    <source>
        <dbReference type="Pfam" id="PF00534"/>
    </source>
</evidence>
<evidence type="ECO:0000259" key="2">
    <source>
        <dbReference type="Pfam" id="PF13439"/>
    </source>
</evidence>
<organism evidence="3 4">
    <name type="scientific">Paenibacillus lignilyticus</name>
    <dbReference type="NCBI Taxonomy" id="1172615"/>
    <lineage>
        <taxon>Bacteria</taxon>
        <taxon>Bacillati</taxon>
        <taxon>Bacillota</taxon>
        <taxon>Bacilli</taxon>
        <taxon>Bacillales</taxon>
        <taxon>Paenibacillaceae</taxon>
        <taxon>Paenibacillus</taxon>
    </lineage>
</organism>
<dbReference type="Proteomes" id="UP000673394">
    <property type="component" value="Unassembled WGS sequence"/>
</dbReference>